<gene>
    <name evidence="4" type="ordered locus">NRG857_20970</name>
</gene>
<dbReference type="InterPro" id="IPR024457">
    <property type="entry name" value="Putative_integrase_N"/>
</dbReference>
<evidence type="ECO:0000256" key="1">
    <source>
        <dbReference type="ARBA" id="ARBA00023125"/>
    </source>
</evidence>
<evidence type="ECO:0000313" key="5">
    <source>
        <dbReference type="Proteomes" id="UP000008614"/>
    </source>
</evidence>
<dbReference type="SUPFAM" id="SSF56349">
    <property type="entry name" value="DNA breaking-rejoining enzymes"/>
    <property type="match status" value="1"/>
</dbReference>
<dbReference type="KEGG" id="eln:NRG857_20970"/>
<keyword evidence="1" id="KW-0238">DNA-binding</keyword>
<accession>A0A0H3ESA3</accession>
<feature type="domain" description="Integrase catalytic" evidence="3">
    <location>
        <begin position="104"/>
        <end position="251"/>
    </location>
</feature>
<protein>
    <recommendedName>
        <fullName evidence="6">DNA-binding prophage protein</fullName>
    </recommendedName>
</protein>
<evidence type="ECO:0008006" key="6">
    <source>
        <dbReference type="Google" id="ProtNLM"/>
    </source>
</evidence>
<keyword evidence="5" id="KW-1185">Reference proteome</keyword>
<dbReference type="GO" id="GO:0003677">
    <property type="term" value="F:DNA binding"/>
    <property type="evidence" value="ECO:0007669"/>
    <property type="project" value="UniProtKB-KW"/>
</dbReference>
<dbReference type="Proteomes" id="UP000008614">
    <property type="component" value="Chromosome"/>
</dbReference>
<dbReference type="InterPro" id="IPR010998">
    <property type="entry name" value="Integrase_recombinase_N"/>
</dbReference>
<dbReference type="Pfam" id="PF12834">
    <property type="entry name" value="Phage_int_SAM_2"/>
    <property type="match status" value="1"/>
</dbReference>
<evidence type="ECO:0000259" key="2">
    <source>
        <dbReference type="Pfam" id="PF12834"/>
    </source>
</evidence>
<dbReference type="Pfam" id="PF12835">
    <property type="entry name" value="Integrase_1"/>
    <property type="match status" value="1"/>
</dbReference>
<evidence type="ECO:0000259" key="3">
    <source>
        <dbReference type="Pfam" id="PF12835"/>
    </source>
</evidence>
<evidence type="ECO:0000313" key="4">
    <source>
        <dbReference type="EMBL" id="ADR29602.1"/>
    </source>
</evidence>
<dbReference type="EMBL" id="CP001855">
    <property type="protein sequence ID" value="ADR29602.1"/>
    <property type="molecule type" value="Genomic_DNA"/>
</dbReference>
<dbReference type="PATRIC" id="fig|685038.3.peg.4281"/>
<feature type="domain" description="Putative integrase N-terminal" evidence="2">
    <location>
        <begin position="1"/>
        <end position="91"/>
    </location>
</feature>
<dbReference type="InterPro" id="IPR011010">
    <property type="entry name" value="DNA_brk_join_enz"/>
</dbReference>
<dbReference type="InterPro" id="IPR024456">
    <property type="entry name" value="Integrase_catalytic_putative"/>
</dbReference>
<sequence>MSKLSKQLVTLARQGGGGFKTIADRSKIASRVAERIVKLNIQIRDVKHIKTNHIELYVKSRQAEGISKRTMQNEMAAIRNMLTVAGRTKLADPNHEKLSNSALGLADASRDGTKVAINSERYLAAFAYSEKQDVGVAAAMQVARCFGLRTEEAVQSVKSLKTWQRALSRGDDRVRIVFGTKGGRPRDTTVIERDKMLSAVNHALKIAAEQNGKLVDKPDLKSAIDRYRNIVRDAGLVGKYAPHSLRYAWAGEAMEYHKSKGMSDDEAKAMVSMDLGHGDGRGRYIERVYNKSDIEE</sequence>
<proteinExistence type="predicted"/>
<dbReference type="AlphaFoldDB" id="A0A0H3ESA3"/>
<organism evidence="4 5">
    <name type="scientific">Escherichia coli O83:H1 (strain NRG 857C / AIEC)</name>
    <dbReference type="NCBI Taxonomy" id="685038"/>
    <lineage>
        <taxon>Bacteria</taxon>
        <taxon>Pseudomonadati</taxon>
        <taxon>Pseudomonadota</taxon>
        <taxon>Gammaproteobacteria</taxon>
        <taxon>Enterobacterales</taxon>
        <taxon>Enterobacteriaceae</taxon>
        <taxon>Escherichia</taxon>
    </lineage>
</organism>
<reference evidence="4 5" key="1">
    <citation type="journal article" date="2010" name="BMC Genomics">
        <title>Genome sequence of adherent-invasive Escherichia coli and comparative genomic analysis with other E. coli pathotypes.</title>
        <authorList>
            <person name="Nash J.H."/>
            <person name="Villegas A."/>
            <person name="Kropinski A.M."/>
            <person name="Aguilar-Valenzuela R."/>
            <person name="Konczy P."/>
            <person name="Mascarenhas M."/>
            <person name="Ziebell K."/>
            <person name="Torres A.G."/>
            <person name="Karmali M.A."/>
            <person name="Coombes B.K."/>
        </authorList>
    </citation>
    <scope>NUCLEOTIDE SEQUENCE [LARGE SCALE GENOMIC DNA]</scope>
    <source>
        <strain evidence="5">NRG 857C / AIEC</strain>
    </source>
</reference>
<dbReference type="RefSeq" id="WP_000040995.1">
    <property type="nucleotide sequence ID" value="NC_017634.1"/>
</dbReference>
<name>A0A0H3ESA3_ECO8N</name>
<dbReference type="HOGENOM" id="CLU_084195_1_0_6"/>
<dbReference type="Gene3D" id="1.10.150.130">
    <property type="match status" value="1"/>
</dbReference>